<reference evidence="1" key="1">
    <citation type="journal article" date="2022" name="Int. J. Mol. Sci.">
        <title>Draft Genome of Tanacetum Coccineum: Genomic Comparison of Closely Related Tanacetum-Family Plants.</title>
        <authorList>
            <person name="Yamashiro T."/>
            <person name="Shiraishi A."/>
            <person name="Nakayama K."/>
            <person name="Satake H."/>
        </authorList>
    </citation>
    <scope>NUCLEOTIDE SEQUENCE</scope>
</reference>
<keyword evidence="2" id="KW-1185">Reference proteome</keyword>
<comment type="caution">
    <text evidence="1">The sequence shown here is derived from an EMBL/GenBank/DDBJ whole genome shotgun (WGS) entry which is preliminary data.</text>
</comment>
<evidence type="ECO:0000313" key="2">
    <source>
        <dbReference type="Proteomes" id="UP001151760"/>
    </source>
</evidence>
<protein>
    <submittedName>
        <fullName evidence="1">Uncharacterized protein</fullName>
    </submittedName>
</protein>
<gene>
    <name evidence="1" type="ORF">Tco_0654118</name>
</gene>
<dbReference type="EMBL" id="BQNB010009143">
    <property type="protein sequence ID" value="GJS59334.1"/>
    <property type="molecule type" value="Genomic_DNA"/>
</dbReference>
<accession>A0ABQ4X2F0</accession>
<organism evidence="1 2">
    <name type="scientific">Tanacetum coccineum</name>
    <dbReference type="NCBI Taxonomy" id="301880"/>
    <lineage>
        <taxon>Eukaryota</taxon>
        <taxon>Viridiplantae</taxon>
        <taxon>Streptophyta</taxon>
        <taxon>Embryophyta</taxon>
        <taxon>Tracheophyta</taxon>
        <taxon>Spermatophyta</taxon>
        <taxon>Magnoliopsida</taxon>
        <taxon>eudicotyledons</taxon>
        <taxon>Gunneridae</taxon>
        <taxon>Pentapetalae</taxon>
        <taxon>asterids</taxon>
        <taxon>campanulids</taxon>
        <taxon>Asterales</taxon>
        <taxon>Asteraceae</taxon>
        <taxon>Asteroideae</taxon>
        <taxon>Anthemideae</taxon>
        <taxon>Anthemidinae</taxon>
        <taxon>Tanacetum</taxon>
    </lineage>
</organism>
<proteinExistence type="predicted"/>
<reference evidence="1" key="2">
    <citation type="submission" date="2022-01" db="EMBL/GenBank/DDBJ databases">
        <authorList>
            <person name="Yamashiro T."/>
            <person name="Shiraishi A."/>
            <person name="Satake H."/>
            <person name="Nakayama K."/>
        </authorList>
    </citation>
    <scope>NUCLEOTIDE SEQUENCE</scope>
</reference>
<sequence>MAVIRYHVEAATESAGAGGLLTHPHPRLRPPPHHLSPISKIRLGNIILCESACGVWTAVFQPATGLIWQEQKVKWWVWEAAARTPKGQVCSQVMLEPDKQAISKHMGSYWHHLMGRSIDSVSQCLNVPQLEWILMYVTDRHAQES</sequence>
<evidence type="ECO:0000313" key="1">
    <source>
        <dbReference type="EMBL" id="GJS59334.1"/>
    </source>
</evidence>
<dbReference type="Proteomes" id="UP001151760">
    <property type="component" value="Unassembled WGS sequence"/>
</dbReference>
<name>A0ABQ4X2F0_9ASTR</name>